<dbReference type="Proteomes" id="UP000216020">
    <property type="component" value="Unassembled WGS sequence"/>
</dbReference>
<proteinExistence type="predicted"/>
<reference evidence="3" key="1">
    <citation type="submission" date="2017-05" db="EMBL/GenBank/DDBJ databases">
        <title>Complete and WGS of Bordetella genogroups.</title>
        <authorList>
            <person name="Spilker T."/>
            <person name="Lipuma J."/>
        </authorList>
    </citation>
    <scope>NUCLEOTIDE SEQUENCE [LARGE SCALE GENOMIC DNA]</scope>
    <source>
        <strain evidence="3">AU16122</strain>
    </source>
</reference>
<feature type="region of interest" description="Disordered" evidence="1">
    <location>
        <begin position="1"/>
        <end position="20"/>
    </location>
</feature>
<evidence type="ECO:0000313" key="3">
    <source>
        <dbReference type="Proteomes" id="UP000216020"/>
    </source>
</evidence>
<keyword evidence="3" id="KW-1185">Reference proteome</keyword>
<dbReference type="RefSeq" id="WP_094854682.1">
    <property type="nucleotide sequence ID" value="NZ_NEVM01000005.1"/>
</dbReference>
<accession>A0A261RZD6</accession>
<sequence>MVDDLPMDEAGANPGTNPGLPEEYGAIAVRLIDVDQWGILVVLRIRVGARGAAPATMGRGPENPGRRAGPDGGLKI</sequence>
<gene>
    <name evidence="2" type="ORF">CAL29_19540</name>
</gene>
<comment type="caution">
    <text evidence="2">The sequence shown here is derived from an EMBL/GenBank/DDBJ whole genome shotgun (WGS) entry which is preliminary data.</text>
</comment>
<evidence type="ECO:0000256" key="1">
    <source>
        <dbReference type="SAM" id="MobiDB-lite"/>
    </source>
</evidence>
<dbReference type="AlphaFoldDB" id="A0A261RZD6"/>
<dbReference type="EMBL" id="NEVM01000005">
    <property type="protein sequence ID" value="OZI30251.1"/>
    <property type="molecule type" value="Genomic_DNA"/>
</dbReference>
<organism evidence="2 3">
    <name type="scientific">Bordetella genomosp. 10</name>
    <dbReference type="NCBI Taxonomy" id="1416804"/>
    <lineage>
        <taxon>Bacteria</taxon>
        <taxon>Pseudomonadati</taxon>
        <taxon>Pseudomonadota</taxon>
        <taxon>Betaproteobacteria</taxon>
        <taxon>Burkholderiales</taxon>
        <taxon>Alcaligenaceae</taxon>
        <taxon>Bordetella</taxon>
    </lineage>
</organism>
<feature type="region of interest" description="Disordered" evidence="1">
    <location>
        <begin position="52"/>
        <end position="76"/>
    </location>
</feature>
<name>A0A261RZD6_9BORD</name>
<protein>
    <submittedName>
        <fullName evidence="2">Uncharacterized protein</fullName>
    </submittedName>
</protein>
<evidence type="ECO:0000313" key="2">
    <source>
        <dbReference type="EMBL" id="OZI30251.1"/>
    </source>
</evidence>